<protein>
    <submittedName>
        <fullName evidence="2">Uncharacterized protein</fullName>
    </submittedName>
</protein>
<keyword evidence="3" id="KW-1185">Reference proteome</keyword>
<dbReference type="OrthoDB" id="10345657at2759"/>
<dbReference type="Proteomes" id="UP000053647">
    <property type="component" value="Unassembled WGS sequence"/>
</dbReference>
<evidence type="ECO:0000256" key="1">
    <source>
        <dbReference type="SAM" id="MobiDB-lite"/>
    </source>
</evidence>
<proteinExistence type="predicted"/>
<evidence type="ECO:0000313" key="3">
    <source>
        <dbReference type="Proteomes" id="UP000053647"/>
    </source>
</evidence>
<name>A0A0C9TUB0_PAXIN</name>
<accession>A0A0C9TUB0</accession>
<reference evidence="2 3" key="1">
    <citation type="submission" date="2014-06" db="EMBL/GenBank/DDBJ databases">
        <authorList>
            <consortium name="DOE Joint Genome Institute"/>
            <person name="Kuo A."/>
            <person name="Kohler A."/>
            <person name="Nagy L.G."/>
            <person name="Floudas D."/>
            <person name="Copeland A."/>
            <person name="Barry K.W."/>
            <person name="Cichocki N."/>
            <person name="Veneault-Fourrey C."/>
            <person name="LaButti K."/>
            <person name="Lindquist E.A."/>
            <person name="Lipzen A."/>
            <person name="Lundell T."/>
            <person name="Morin E."/>
            <person name="Murat C."/>
            <person name="Sun H."/>
            <person name="Tunlid A."/>
            <person name="Henrissat B."/>
            <person name="Grigoriev I.V."/>
            <person name="Hibbett D.S."/>
            <person name="Martin F."/>
            <person name="Nordberg H.P."/>
            <person name="Cantor M.N."/>
            <person name="Hua S.X."/>
        </authorList>
    </citation>
    <scope>NUCLEOTIDE SEQUENCE [LARGE SCALE GENOMIC DNA]</scope>
    <source>
        <strain evidence="2 3">ATCC 200175</strain>
    </source>
</reference>
<sequence>MSNPQPYVHTPQAPKHPIKPHSEATSYIVGYSWTSHTYLAHVHFLEGLDAPLHVQVVASHL</sequence>
<dbReference type="HOGENOM" id="CLU_187853_0_0_1"/>
<reference evidence="3" key="2">
    <citation type="submission" date="2015-01" db="EMBL/GenBank/DDBJ databases">
        <title>Evolutionary Origins and Diversification of the Mycorrhizal Mutualists.</title>
        <authorList>
            <consortium name="DOE Joint Genome Institute"/>
            <consortium name="Mycorrhizal Genomics Consortium"/>
            <person name="Kohler A."/>
            <person name="Kuo A."/>
            <person name="Nagy L.G."/>
            <person name="Floudas D."/>
            <person name="Copeland A."/>
            <person name="Barry K.W."/>
            <person name="Cichocki N."/>
            <person name="Veneault-Fourrey C."/>
            <person name="LaButti K."/>
            <person name="Lindquist E.A."/>
            <person name="Lipzen A."/>
            <person name="Lundell T."/>
            <person name="Morin E."/>
            <person name="Murat C."/>
            <person name="Riley R."/>
            <person name="Ohm R."/>
            <person name="Sun H."/>
            <person name="Tunlid A."/>
            <person name="Henrissat B."/>
            <person name="Grigoriev I.V."/>
            <person name="Hibbett D.S."/>
            <person name="Martin F."/>
        </authorList>
    </citation>
    <scope>NUCLEOTIDE SEQUENCE [LARGE SCALE GENOMIC DNA]</scope>
    <source>
        <strain evidence="3">ATCC 200175</strain>
    </source>
</reference>
<gene>
    <name evidence="2" type="ORF">PAXINDRAFT_16183</name>
</gene>
<feature type="region of interest" description="Disordered" evidence="1">
    <location>
        <begin position="1"/>
        <end position="21"/>
    </location>
</feature>
<dbReference type="EMBL" id="KN819394">
    <property type="protein sequence ID" value="KIJ10846.1"/>
    <property type="molecule type" value="Genomic_DNA"/>
</dbReference>
<organism evidence="2 3">
    <name type="scientific">Paxillus involutus ATCC 200175</name>
    <dbReference type="NCBI Taxonomy" id="664439"/>
    <lineage>
        <taxon>Eukaryota</taxon>
        <taxon>Fungi</taxon>
        <taxon>Dikarya</taxon>
        <taxon>Basidiomycota</taxon>
        <taxon>Agaricomycotina</taxon>
        <taxon>Agaricomycetes</taxon>
        <taxon>Agaricomycetidae</taxon>
        <taxon>Boletales</taxon>
        <taxon>Paxilineae</taxon>
        <taxon>Paxillaceae</taxon>
        <taxon>Paxillus</taxon>
    </lineage>
</organism>
<dbReference type="AlphaFoldDB" id="A0A0C9TUB0"/>
<evidence type="ECO:0000313" key="2">
    <source>
        <dbReference type="EMBL" id="KIJ10846.1"/>
    </source>
</evidence>